<feature type="domain" description="TonB-dependent receptor-like beta-barrel" evidence="11">
    <location>
        <begin position="380"/>
        <end position="890"/>
    </location>
</feature>
<comment type="similarity">
    <text evidence="8 9">Belongs to the TonB-dependent receptor family.</text>
</comment>
<evidence type="ECO:0000313" key="13">
    <source>
        <dbReference type="EMBL" id="MEN2792752.1"/>
    </source>
</evidence>
<feature type="region of interest" description="Disordered" evidence="10">
    <location>
        <begin position="1"/>
        <end position="23"/>
    </location>
</feature>
<keyword evidence="4 8" id="KW-0812">Transmembrane</keyword>
<dbReference type="InterPro" id="IPR012910">
    <property type="entry name" value="Plug_dom"/>
</dbReference>
<evidence type="ECO:0000256" key="5">
    <source>
        <dbReference type="ARBA" id="ARBA00023077"/>
    </source>
</evidence>
<comment type="caution">
    <text evidence="13">The sequence shown here is derived from an EMBL/GenBank/DDBJ whole genome shotgun (WGS) entry which is preliminary data.</text>
</comment>
<gene>
    <name evidence="13" type="ORF">ABC974_24195</name>
</gene>
<evidence type="ECO:0000256" key="1">
    <source>
        <dbReference type="ARBA" id="ARBA00004571"/>
    </source>
</evidence>
<evidence type="ECO:0000259" key="12">
    <source>
        <dbReference type="Pfam" id="PF07715"/>
    </source>
</evidence>
<evidence type="ECO:0000259" key="11">
    <source>
        <dbReference type="Pfam" id="PF00593"/>
    </source>
</evidence>
<evidence type="ECO:0000256" key="10">
    <source>
        <dbReference type="SAM" id="MobiDB-lite"/>
    </source>
</evidence>
<keyword evidence="6 8" id="KW-0472">Membrane</keyword>
<dbReference type="Pfam" id="PF07715">
    <property type="entry name" value="Plug"/>
    <property type="match status" value="1"/>
</dbReference>
<evidence type="ECO:0000313" key="14">
    <source>
        <dbReference type="Proteomes" id="UP001419910"/>
    </source>
</evidence>
<evidence type="ECO:0000256" key="8">
    <source>
        <dbReference type="PROSITE-ProRule" id="PRU01360"/>
    </source>
</evidence>
<dbReference type="Proteomes" id="UP001419910">
    <property type="component" value="Unassembled WGS sequence"/>
</dbReference>
<evidence type="ECO:0000256" key="9">
    <source>
        <dbReference type="RuleBase" id="RU003357"/>
    </source>
</evidence>
<keyword evidence="5 9" id="KW-0798">TonB box</keyword>
<protein>
    <submittedName>
        <fullName evidence="13">TonB-dependent receptor</fullName>
    </submittedName>
</protein>
<dbReference type="PROSITE" id="PS52016">
    <property type="entry name" value="TONB_DEPENDENT_REC_3"/>
    <property type="match status" value="1"/>
</dbReference>
<evidence type="ECO:0000256" key="4">
    <source>
        <dbReference type="ARBA" id="ARBA00022692"/>
    </source>
</evidence>
<name>A0ABU9YAK7_9SPHN</name>
<dbReference type="Gene3D" id="2.40.170.20">
    <property type="entry name" value="TonB-dependent receptor, beta-barrel domain"/>
    <property type="match status" value="1"/>
</dbReference>
<sequence>MYALTSAHTVSAQTAEPKPSEKAPIETGEITVTATRVVRDGYKAPTPTSVIGAVEIANKAPANIADLVNQIPSMFGSATPLNAVAGVSGGQSGINTLNLRNLGPNRTLVLLDGQRIAASTLTGWVDVNNLPQALVKRVDVVTGGASAGWGSDAVAGVVNFVLDKDFTGLKGEVSGGLTTYGDNGDYKVSLTWGSGFAGGRGHILLSAEDAHSNGITGVPRSWARTAKLLGTNPAYAAGNGQPQFLTTFTGFATATPGGIITSGPAKGTYFGAGGIPLRYNYGTVSGNFMQGGQNDAYDFASQAGDLAPRLDRKNIFFRTSFDLSDHVQIFGQASYGQAHSDENALAFAGFNFFTINPVTNAFLPASVAAAAGTTPFTLGSYNQDYGSVIALTRRSTRRFVAGLNGDFNALGSNWSWDAYGQTTTNDIYVESYQFNLANLKAAVDAVRNPTTGAIQCASVATNPNCVPYNVFGIGVNSPAALAYVAGRPWGRTKLTQDVFAANLHGTPFSDWAGPISMAAGIEHRREAVSGSNDPLSNTNGWRSGNQHATSGSYQVTEGYLELVVPLLKDQFLGKSMDLNGAVRQTDYSLSGAVTTWKAGLTYSPIDDITFRITRSRDIRAPNLSDLFAVGATATSGGLFDTVTGTNAGPRVLTVTSGTTNLKPEVANSLNLGVVVRPRFLPGFEASVDYYRIDINNSIFTTSTQQIIDQCAQGSSQACAAIIRDGSGAITQVNVVPINLAKQLNRGIDFEASYRRHLSVAPFIDGTLTIRGLATHFLQNLINNGITTPTDNVGTNSDGVGGVVMQSLPRWKYQASINWDQGPLSLGFTLRGVSDGVLNTSYISCASACPTATPAHPTIDDNHIPGAIYFDSNFKYTVSKRLEVFAVVQNLLNTDPVATAYGPSVGSNPLAISPNLYDVLGRTFRFGVRFKM</sequence>
<dbReference type="PANTHER" id="PTHR47234">
    <property type="match status" value="1"/>
</dbReference>
<keyword evidence="7 8" id="KW-0998">Cell outer membrane</keyword>
<keyword evidence="14" id="KW-1185">Reference proteome</keyword>
<evidence type="ECO:0000256" key="2">
    <source>
        <dbReference type="ARBA" id="ARBA00022448"/>
    </source>
</evidence>
<evidence type="ECO:0000256" key="3">
    <source>
        <dbReference type="ARBA" id="ARBA00022452"/>
    </source>
</evidence>
<evidence type="ECO:0000256" key="7">
    <source>
        <dbReference type="ARBA" id="ARBA00023237"/>
    </source>
</evidence>
<dbReference type="InterPro" id="IPR039426">
    <property type="entry name" value="TonB-dep_rcpt-like"/>
</dbReference>
<dbReference type="EMBL" id="JBDIME010000033">
    <property type="protein sequence ID" value="MEN2792752.1"/>
    <property type="molecule type" value="Genomic_DNA"/>
</dbReference>
<dbReference type="SUPFAM" id="SSF56935">
    <property type="entry name" value="Porins"/>
    <property type="match status" value="1"/>
</dbReference>
<keyword evidence="2 8" id="KW-0813">Transport</keyword>
<dbReference type="Pfam" id="PF00593">
    <property type="entry name" value="TonB_dep_Rec_b-barrel"/>
    <property type="match status" value="1"/>
</dbReference>
<proteinExistence type="inferred from homology"/>
<feature type="domain" description="TonB-dependent receptor plug" evidence="12">
    <location>
        <begin position="43"/>
        <end position="157"/>
    </location>
</feature>
<accession>A0ABU9YAK7</accession>
<feature type="compositionally biased region" description="Polar residues" evidence="10">
    <location>
        <begin position="1"/>
        <end position="14"/>
    </location>
</feature>
<dbReference type="RefSeq" id="WP_343887103.1">
    <property type="nucleotide sequence ID" value="NZ_BAAAEH010000001.1"/>
</dbReference>
<dbReference type="Gene3D" id="2.170.130.10">
    <property type="entry name" value="TonB-dependent receptor, plug domain"/>
    <property type="match status" value="1"/>
</dbReference>
<feature type="compositionally biased region" description="Polar residues" evidence="10">
    <location>
        <begin position="529"/>
        <end position="549"/>
    </location>
</feature>
<evidence type="ECO:0000256" key="6">
    <source>
        <dbReference type="ARBA" id="ARBA00023136"/>
    </source>
</evidence>
<organism evidence="13 14">
    <name type="scientific">Sphingomonas oligophenolica</name>
    <dbReference type="NCBI Taxonomy" id="301154"/>
    <lineage>
        <taxon>Bacteria</taxon>
        <taxon>Pseudomonadati</taxon>
        <taxon>Pseudomonadota</taxon>
        <taxon>Alphaproteobacteria</taxon>
        <taxon>Sphingomonadales</taxon>
        <taxon>Sphingomonadaceae</taxon>
        <taxon>Sphingomonas</taxon>
    </lineage>
</organism>
<reference evidence="13 14" key="1">
    <citation type="submission" date="2024-05" db="EMBL/GenBank/DDBJ databases">
        <authorList>
            <person name="Liu Q."/>
            <person name="Xin Y.-H."/>
        </authorList>
    </citation>
    <scope>NUCLEOTIDE SEQUENCE [LARGE SCALE GENOMIC DNA]</scope>
    <source>
        <strain evidence="13 14">CGMCC 1.10181</strain>
    </source>
</reference>
<comment type="subcellular location">
    <subcellularLocation>
        <location evidence="1 8">Cell outer membrane</location>
        <topology evidence="1 8">Multi-pass membrane protein</topology>
    </subcellularLocation>
</comment>
<dbReference type="InterPro" id="IPR036942">
    <property type="entry name" value="Beta-barrel_TonB_sf"/>
</dbReference>
<dbReference type="PANTHER" id="PTHR47234:SF3">
    <property type="entry name" value="SECRETIN_TONB SHORT N-TERMINAL DOMAIN-CONTAINING PROTEIN"/>
    <property type="match status" value="1"/>
</dbReference>
<dbReference type="InterPro" id="IPR037066">
    <property type="entry name" value="Plug_dom_sf"/>
</dbReference>
<dbReference type="InterPro" id="IPR000531">
    <property type="entry name" value="Beta-barrel_TonB"/>
</dbReference>
<keyword evidence="13" id="KW-0675">Receptor</keyword>
<keyword evidence="3 8" id="KW-1134">Transmembrane beta strand</keyword>
<feature type="region of interest" description="Disordered" evidence="10">
    <location>
        <begin position="526"/>
        <end position="549"/>
    </location>
</feature>